<reference evidence="1 2" key="1">
    <citation type="submission" date="2020-02" db="EMBL/GenBank/DDBJ databases">
        <authorList>
            <person name="Dziuba M."/>
            <person name="Kuznetsov B."/>
            <person name="Mardanov A."/>
            <person name="Ravin N."/>
            <person name="Grouzdev D."/>
        </authorList>
    </citation>
    <scope>NUCLEOTIDE SEQUENCE [LARGE SCALE GENOMIC DNA]</scope>
    <source>
        <strain evidence="1 2">SpK</strain>
    </source>
</reference>
<organism evidence="1 2">
    <name type="scientific">Magnetospirillum aberrantis SpK</name>
    <dbReference type="NCBI Taxonomy" id="908842"/>
    <lineage>
        <taxon>Bacteria</taxon>
        <taxon>Pseudomonadati</taxon>
        <taxon>Pseudomonadota</taxon>
        <taxon>Alphaproteobacteria</taxon>
        <taxon>Rhodospirillales</taxon>
        <taxon>Rhodospirillaceae</taxon>
        <taxon>Magnetospirillum</taxon>
    </lineage>
</organism>
<protein>
    <submittedName>
        <fullName evidence="1">Uncharacterized protein</fullName>
    </submittedName>
</protein>
<evidence type="ECO:0000313" key="1">
    <source>
        <dbReference type="EMBL" id="NFV79995.1"/>
    </source>
</evidence>
<evidence type="ECO:0000313" key="2">
    <source>
        <dbReference type="Proteomes" id="UP000480684"/>
    </source>
</evidence>
<name>A0A7C9UYL8_9PROT</name>
<dbReference type="RefSeq" id="WP_163677338.1">
    <property type="nucleotide sequence ID" value="NZ_JAAIYP010000034.1"/>
</dbReference>
<keyword evidence="2" id="KW-1185">Reference proteome</keyword>
<proteinExistence type="predicted"/>
<accession>A0A7C9UYL8</accession>
<dbReference type="EMBL" id="JAAIYP010000034">
    <property type="protein sequence ID" value="NFV79995.1"/>
    <property type="molecule type" value="Genomic_DNA"/>
</dbReference>
<comment type="caution">
    <text evidence="1">The sequence shown here is derived from an EMBL/GenBank/DDBJ whole genome shotgun (WGS) entry which is preliminary data.</text>
</comment>
<sequence>MPAVNPYTGDTPVSIGGRRLTLAFDWLAISAVRTDLGADGQAAALAGDLYKLASLIAIGLRRHHPDWTGDMVVAASPPVVPTIKAVEAALAAAWFGPDGMPKEPAKENPPEPLRTRCARLWQRLTGRG</sequence>
<dbReference type="Proteomes" id="UP000480684">
    <property type="component" value="Unassembled WGS sequence"/>
</dbReference>
<gene>
    <name evidence="1" type="ORF">G4223_07720</name>
</gene>
<dbReference type="AlphaFoldDB" id="A0A7C9UYL8"/>